<name>A0A212JE58_9DELT</name>
<evidence type="ECO:0000256" key="1">
    <source>
        <dbReference type="SAM" id="Coils"/>
    </source>
</evidence>
<dbReference type="GO" id="GO:0052621">
    <property type="term" value="F:diguanylate cyclase activity"/>
    <property type="evidence" value="ECO:0007669"/>
    <property type="project" value="TreeGrafter"/>
</dbReference>
<reference evidence="3" key="1">
    <citation type="submission" date="2016-04" db="EMBL/GenBank/DDBJ databases">
        <authorList>
            <person name="Evans L.H."/>
            <person name="Alamgir A."/>
            <person name="Owens N."/>
            <person name="Weber N.D."/>
            <person name="Virtaneva K."/>
            <person name="Barbian K."/>
            <person name="Babar A."/>
            <person name="Rosenke K."/>
        </authorList>
    </citation>
    <scope>NUCLEOTIDE SEQUENCE</scope>
    <source>
        <strain evidence="3">86</strain>
    </source>
</reference>
<protein>
    <submittedName>
        <fullName evidence="3">Putative Response regulator PleD</fullName>
    </submittedName>
</protein>
<dbReference type="InterPro" id="IPR000160">
    <property type="entry name" value="GGDEF_dom"/>
</dbReference>
<keyword evidence="1" id="KW-0175">Coiled coil</keyword>
<dbReference type="PANTHER" id="PTHR45138">
    <property type="entry name" value="REGULATORY COMPONENTS OF SENSORY TRANSDUCTION SYSTEM"/>
    <property type="match status" value="1"/>
</dbReference>
<dbReference type="Pfam" id="PF00990">
    <property type="entry name" value="GGDEF"/>
    <property type="match status" value="1"/>
</dbReference>
<dbReference type="InterPro" id="IPR050469">
    <property type="entry name" value="Diguanylate_Cyclase"/>
</dbReference>
<dbReference type="SUPFAM" id="SSF55073">
    <property type="entry name" value="Nucleotide cyclase"/>
    <property type="match status" value="1"/>
</dbReference>
<evidence type="ECO:0000259" key="2">
    <source>
        <dbReference type="PROSITE" id="PS50887"/>
    </source>
</evidence>
<dbReference type="CDD" id="cd01949">
    <property type="entry name" value="GGDEF"/>
    <property type="match status" value="1"/>
</dbReference>
<dbReference type="NCBIfam" id="TIGR00254">
    <property type="entry name" value="GGDEF"/>
    <property type="match status" value="1"/>
</dbReference>
<organism evidence="3">
    <name type="scientific">uncultured delta proteobacterium</name>
    <dbReference type="NCBI Taxonomy" id="34034"/>
    <lineage>
        <taxon>Bacteria</taxon>
        <taxon>Deltaproteobacteria</taxon>
        <taxon>environmental samples</taxon>
    </lineage>
</organism>
<proteinExistence type="predicted"/>
<evidence type="ECO:0000313" key="3">
    <source>
        <dbReference type="EMBL" id="SBV97710.1"/>
    </source>
</evidence>
<dbReference type="PROSITE" id="PS50887">
    <property type="entry name" value="GGDEF"/>
    <property type="match status" value="1"/>
</dbReference>
<gene>
    <name evidence="3" type="ORF">KL86DPRO_11263</name>
</gene>
<dbReference type="Gene3D" id="3.30.70.270">
    <property type="match status" value="1"/>
</dbReference>
<dbReference type="FunFam" id="3.30.70.270:FF:000001">
    <property type="entry name" value="Diguanylate cyclase domain protein"/>
    <property type="match status" value="1"/>
</dbReference>
<sequence length="346" mass="38774">MIKKTAHENTYRDEAAISPLPYCGDPFSLAMHLLRKGLFHGQYETTLHRAPEFSQVEELLRYLEQVQHHLAGLARGNISSPVPLDGYTGALLREMQENLHHVTWQARQLTVGDFSCDAGCMGELSEAFTVMGKTLQAAMARLEQQKQDLTALSENLRREVEARAAMEKDLRREQARLQKLASTDPLTGIANRRYFFQAAVRELERIRRTKAPACLAMLDIDHFKALNDSLGHNAGDKALRQITKIITSVVRPYDVVGRYGGDEFIFLFPEISRDQAHALLERLRGAVEKAVISAGKGNPDITVSIGLIELEAEKKISGNTLDAIIKRADEALYTAKKQCRNHICIL</sequence>
<dbReference type="AlphaFoldDB" id="A0A212JE58"/>
<feature type="coiled-coil region" evidence="1">
    <location>
        <begin position="132"/>
        <end position="183"/>
    </location>
</feature>
<dbReference type="InterPro" id="IPR029787">
    <property type="entry name" value="Nucleotide_cyclase"/>
</dbReference>
<feature type="domain" description="GGDEF" evidence="2">
    <location>
        <begin position="211"/>
        <end position="346"/>
    </location>
</feature>
<dbReference type="PANTHER" id="PTHR45138:SF9">
    <property type="entry name" value="DIGUANYLATE CYCLASE DGCM-RELATED"/>
    <property type="match status" value="1"/>
</dbReference>
<dbReference type="InterPro" id="IPR043128">
    <property type="entry name" value="Rev_trsase/Diguanyl_cyclase"/>
</dbReference>
<dbReference type="EMBL" id="FLUQ01000001">
    <property type="protein sequence ID" value="SBV97710.1"/>
    <property type="molecule type" value="Genomic_DNA"/>
</dbReference>
<dbReference type="SMART" id="SM00267">
    <property type="entry name" value="GGDEF"/>
    <property type="match status" value="1"/>
</dbReference>
<accession>A0A212JE58</accession>